<reference evidence="2" key="1">
    <citation type="journal article" date="2022" name="bioRxiv">
        <title>Sequencing and chromosome-scale assembly of the giantPleurodeles waltlgenome.</title>
        <authorList>
            <person name="Brown T."/>
            <person name="Elewa A."/>
            <person name="Iarovenko S."/>
            <person name="Subramanian E."/>
            <person name="Araus A.J."/>
            <person name="Petzold A."/>
            <person name="Susuki M."/>
            <person name="Suzuki K.-i.T."/>
            <person name="Hayashi T."/>
            <person name="Toyoda A."/>
            <person name="Oliveira C."/>
            <person name="Osipova E."/>
            <person name="Leigh N.D."/>
            <person name="Simon A."/>
            <person name="Yun M.H."/>
        </authorList>
    </citation>
    <scope>NUCLEOTIDE SEQUENCE</scope>
    <source>
        <strain evidence="2">20211129_DDA</strain>
        <tissue evidence="2">Liver</tissue>
    </source>
</reference>
<sequence>MPRQPLRSSETGDNTSDFEDGRKQNTRKKRQASCDTMNGDLDEGQETGLETPHPFVAPIAHLEREHDPVSSAMVAFKIGAGNMNEEAEL</sequence>
<evidence type="ECO:0000313" key="3">
    <source>
        <dbReference type="Proteomes" id="UP001066276"/>
    </source>
</evidence>
<organism evidence="2 3">
    <name type="scientific">Pleurodeles waltl</name>
    <name type="common">Iberian ribbed newt</name>
    <dbReference type="NCBI Taxonomy" id="8319"/>
    <lineage>
        <taxon>Eukaryota</taxon>
        <taxon>Metazoa</taxon>
        <taxon>Chordata</taxon>
        <taxon>Craniata</taxon>
        <taxon>Vertebrata</taxon>
        <taxon>Euteleostomi</taxon>
        <taxon>Amphibia</taxon>
        <taxon>Batrachia</taxon>
        <taxon>Caudata</taxon>
        <taxon>Salamandroidea</taxon>
        <taxon>Salamandridae</taxon>
        <taxon>Pleurodelinae</taxon>
        <taxon>Pleurodeles</taxon>
    </lineage>
</organism>
<feature type="compositionally biased region" description="Polar residues" evidence="1">
    <location>
        <begin position="1"/>
        <end position="15"/>
    </location>
</feature>
<comment type="caution">
    <text evidence="2">The sequence shown here is derived from an EMBL/GenBank/DDBJ whole genome shotgun (WGS) entry which is preliminary data.</text>
</comment>
<evidence type="ECO:0000256" key="1">
    <source>
        <dbReference type="SAM" id="MobiDB-lite"/>
    </source>
</evidence>
<dbReference type="Proteomes" id="UP001066276">
    <property type="component" value="Chromosome 6"/>
</dbReference>
<accession>A0AAV7QVP3</accession>
<dbReference type="EMBL" id="JANPWB010000010">
    <property type="protein sequence ID" value="KAJ1143889.1"/>
    <property type="molecule type" value="Genomic_DNA"/>
</dbReference>
<feature type="region of interest" description="Disordered" evidence="1">
    <location>
        <begin position="1"/>
        <end position="52"/>
    </location>
</feature>
<name>A0AAV7QVP3_PLEWA</name>
<gene>
    <name evidence="2" type="ORF">NDU88_010191</name>
</gene>
<proteinExistence type="predicted"/>
<evidence type="ECO:0000313" key="2">
    <source>
        <dbReference type="EMBL" id="KAJ1143889.1"/>
    </source>
</evidence>
<keyword evidence="3" id="KW-1185">Reference proteome</keyword>
<protein>
    <submittedName>
        <fullName evidence="2">Uncharacterized protein</fullName>
    </submittedName>
</protein>
<dbReference type="AlphaFoldDB" id="A0AAV7QVP3"/>